<dbReference type="PIRSF" id="PIRSF037354">
    <property type="entry name" value="Txn_actvtr_RtcR"/>
    <property type="match status" value="1"/>
</dbReference>
<dbReference type="InterPro" id="IPR025943">
    <property type="entry name" value="Sigma_54_int_dom_ATP-bd_2"/>
</dbReference>
<dbReference type="PROSITE" id="PS50045">
    <property type="entry name" value="SIGMA54_INTERACT_4"/>
    <property type="match status" value="1"/>
</dbReference>
<dbReference type="InterPro" id="IPR003593">
    <property type="entry name" value="AAA+_ATPase"/>
</dbReference>
<dbReference type="NCBIfam" id="NF038308">
    <property type="entry name" value="RNA_repair_RtcR"/>
    <property type="match status" value="1"/>
</dbReference>
<dbReference type="CDD" id="cd00009">
    <property type="entry name" value="AAA"/>
    <property type="match status" value="1"/>
</dbReference>
<evidence type="ECO:0000313" key="5">
    <source>
        <dbReference type="Proteomes" id="UP000604083"/>
    </source>
</evidence>
<organism evidence="4 5">
    <name type="scientific">Roseibacillus ishigakijimensis</name>
    <dbReference type="NCBI Taxonomy" id="454146"/>
    <lineage>
        <taxon>Bacteria</taxon>
        <taxon>Pseudomonadati</taxon>
        <taxon>Verrucomicrobiota</taxon>
        <taxon>Verrucomicrobiia</taxon>
        <taxon>Verrucomicrobiales</taxon>
        <taxon>Verrucomicrobiaceae</taxon>
        <taxon>Roseibacillus</taxon>
    </lineage>
</organism>
<dbReference type="SMART" id="SM00382">
    <property type="entry name" value="AAA"/>
    <property type="match status" value="1"/>
</dbReference>
<evidence type="ECO:0000256" key="2">
    <source>
        <dbReference type="ARBA" id="ARBA00022840"/>
    </source>
</evidence>
<sequence>MKKTVGMGLLGSRLDRGNSPGRWEGWRPTVSLFQHEDLLLDRYHLLTEAGHRDLADQVAADIALVSPETEVRVEEIAFGRDAWDLANVYGALFDWARGQDFHSGDDHLIHITTGTHVAQISLFLLNEAGYLPGRLVQTAPPFGKARRGQPRVGRYSFIDLDLSRYDELTSRFAKEQIASTDFLKSGIATRNEGFNRLIARIEQVALRSRAPVLLTGPTGAGKSHLARRIYELRRSRANLAGDFVEVNCATLGGDTAASTLFGHRKGAFTGAQSHRPGLLRTADGGMLFLDEIGELGRDEQAMLLRALEEKTFLPVGADAPVRSDFQLIAGTNRDLGRAVAEGRFREDLLARIQLWTFALPALAERREDLAPNLDFELARLSEQEGRRVSFNKEAREAFLRFAESPDTPWRGNFRDLNAALTRMSTLAPRGRIRVEEVEEEIARLRASWHRPGENAAALGVDLTHYFPAAQLAEIDPFDRVQLAHVIAVCQRSPSLSAAGRELFAVSRLRRAKPNDCDRLKKYLAKWGLSWPVREK</sequence>
<evidence type="ECO:0000313" key="4">
    <source>
        <dbReference type="EMBL" id="MBK1833574.1"/>
    </source>
</evidence>
<dbReference type="PANTHER" id="PTHR32071">
    <property type="entry name" value="TRANSCRIPTIONAL REGULATORY PROTEIN"/>
    <property type="match status" value="1"/>
</dbReference>
<dbReference type="Gene3D" id="3.40.50.300">
    <property type="entry name" value="P-loop containing nucleotide triphosphate hydrolases"/>
    <property type="match status" value="1"/>
</dbReference>
<dbReference type="GO" id="GO:0003700">
    <property type="term" value="F:DNA-binding transcription factor activity"/>
    <property type="evidence" value="ECO:0007669"/>
    <property type="project" value="InterPro"/>
</dbReference>
<dbReference type="SUPFAM" id="SSF52540">
    <property type="entry name" value="P-loop containing nucleoside triphosphate hydrolases"/>
    <property type="match status" value="1"/>
</dbReference>
<dbReference type="InterPro" id="IPR009715">
    <property type="entry name" value="RtcR"/>
</dbReference>
<dbReference type="Pfam" id="PF06956">
    <property type="entry name" value="RtcR"/>
    <property type="match status" value="1"/>
</dbReference>
<dbReference type="GO" id="GO:0005524">
    <property type="term" value="F:ATP binding"/>
    <property type="evidence" value="ECO:0007669"/>
    <property type="project" value="UniProtKB-KW"/>
</dbReference>
<dbReference type="RefSeq" id="WP_200391009.1">
    <property type="nucleotide sequence ID" value="NZ_JAENIO010000010.1"/>
</dbReference>
<protein>
    <submittedName>
        <fullName evidence="4">Sigma 54-interacting transcriptional regulator</fullName>
    </submittedName>
</protein>
<dbReference type="Pfam" id="PF00158">
    <property type="entry name" value="Sigma54_activat"/>
    <property type="match status" value="1"/>
</dbReference>
<keyword evidence="1" id="KW-0547">Nucleotide-binding</keyword>
<dbReference type="InterPro" id="IPR027417">
    <property type="entry name" value="P-loop_NTPase"/>
</dbReference>
<dbReference type="InterPro" id="IPR058031">
    <property type="entry name" value="AAA_lid_NorR"/>
</dbReference>
<keyword evidence="5" id="KW-1185">Reference proteome</keyword>
<name>A0A934RR81_9BACT</name>
<evidence type="ECO:0000256" key="1">
    <source>
        <dbReference type="ARBA" id="ARBA00022741"/>
    </source>
</evidence>
<keyword evidence="2" id="KW-0067">ATP-binding</keyword>
<accession>A0A934RR81</accession>
<dbReference type="Gene3D" id="1.10.8.60">
    <property type="match status" value="1"/>
</dbReference>
<dbReference type="Proteomes" id="UP000604083">
    <property type="component" value="Unassembled WGS sequence"/>
</dbReference>
<dbReference type="Pfam" id="PF25601">
    <property type="entry name" value="AAA_lid_14"/>
    <property type="match status" value="1"/>
</dbReference>
<dbReference type="InterPro" id="IPR002078">
    <property type="entry name" value="Sigma_54_int"/>
</dbReference>
<evidence type="ECO:0000259" key="3">
    <source>
        <dbReference type="PROSITE" id="PS50045"/>
    </source>
</evidence>
<feature type="domain" description="Sigma-54 factor interaction" evidence="3">
    <location>
        <begin position="187"/>
        <end position="425"/>
    </location>
</feature>
<dbReference type="EMBL" id="JAENIO010000010">
    <property type="protein sequence ID" value="MBK1833574.1"/>
    <property type="molecule type" value="Genomic_DNA"/>
</dbReference>
<reference evidence="4" key="1">
    <citation type="submission" date="2021-01" db="EMBL/GenBank/DDBJ databases">
        <title>Modified the classification status of verrucomicrobia.</title>
        <authorList>
            <person name="Feng X."/>
        </authorList>
    </citation>
    <scope>NUCLEOTIDE SEQUENCE</scope>
    <source>
        <strain evidence="4">KCTC 12986</strain>
    </source>
</reference>
<dbReference type="PROSITE" id="PS00676">
    <property type="entry name" value="SIGMA54_INTERACT_2"/>
    <property type="match status" value="1"/>
</dbReference>
<dbReference type="InterPro" id="IPR017183">
    <property type="entry name" value="Sigma54_dep_tscrpt_act_RtcR"/>
</dbReference>
<proteinExistence type="predicted"/>
<gene>
    <name evidence="4" type="ORF">JIN78_05820</name>
</gene>
<dbReference type="PANTHER" id="PTHR32071:SF14">
    <property type="entry name" value="TRANSCRIPTIONAL REGULATORY PROTEIN RTCR"/>
    <property type="match status" value="1"/>
</dbReference>
<comment type="caution">
    <text evidence="4">The sequence shown here is derived from an EMBL/GenBank/DDBJ whole genome shotgun (WGS) entry which is preliminary data.</text>
</comment>
<dbReference type="AlphaFoldDB" id="A0A934RR81"/>